<reference evidence="5" key="1">
    <citation type="submission" date="2016-02" db="EMBL/GenBank/DDBJ databases">
        <authorList>
            <person name="Sanders J.G."/>
            <person name="Lin J.Y."/>
            <person name="Wertz J.T."/>
            <person name="Russell J.A."/>
            <person name="Moreau C.S."/>
            <person name="Powell S."/>
        </authorList>
    </citation>
    <scope>NUCLEOTIDE SEQUENCE [LARGE SCALE GENOMIC DNA]</scope>
    <source>
        <strain evidence="5">CAG34</strain>
    </source>
</reference>
<protein>
    <recommendedName>
        <fullName evidence="6">Phytanoyl-CoA dioxygenase</fullName>
    </recommendedName>
</protein>
<organism evidence="4 5">
    <name type="scientific">Cephaloticoccus primus</name>
    <dbReference type="NCBI Taxonomy" id="1548207"/>
    <lineage>
        <taxon>Bacteria</taxon>
        <taxon>Pseudomonadati</taxon>
        <taxon>Verrucomicrobiota</taxon>
        <taxon>Opitutia</taxon>
        <taxon>Opitutales</taxon>
        <taxon>Opitutaceae</taxon>
        <taxon>Cephaloticoccus</taxon>
    </lineage>
</organism>
<dbReference type="Proteomes" id="UP000070058">
    <property type="component" value="Unassembled WGS sequence"/>
</dbReference>
<dbReference type="EMBL" id="LSZQ01000012">
    <property type="protein sequence ID" value="KXU37751.1"/>
    <property type="molecule type" value="Genomic_DNA"/>
</dbReference>
<dbReference type="SUPFAM" id="SSF51197">
    <property type="entry name" value="Clavaminate synthase-like"/>
    <property type="match status" value="1"/>
</dbReference>
<dbReference type="Gene3D" id="2.60.120.620">
    <property type="entry name" value="q2cbj1_9rhob like domain"/>
    <property type="match status" value="1"/>
</dbReference>
<evidence type="ECO:0000313" key="4">
    <source>
        <dbReference type="EMBL" id="KXU37751.1"/>
    </source>
</evidence>
<dbReference type="GO" id="GO:0016706">
    <property type="term" value="F:2-oxoglutarate-dependent dioxygenase activity"/>
    <property type="evidence" value="ECO:0007669"/>
    <property type="project" value="UniProtKB-ARBA"/>
</dbReference>
<name>A0A139STJ1_9BACT</name>
<comment type="caution">
    <text evidence="4">The sequence shown here is derived from an EMBL/GenBank/DDBJ whole genome shotgun (WGS) entry which is preliminary data.</text>
</comment>
<accession>A0A139STJ1</accession>
<dbReference type="PANTHER" id="PTHR20883:SF15">
    <property type="entry name" value="PHYTANOYL-COA DIOXYGENASE DOMAIN-CONTAINING PROTEIN 1"/>
    <property type="match status" value="1"/>
</dbReference>
<dbReference type="PANTHER" id="PTHR20883">
    <property type="entry name" value="PHYTANOYL-COA DIOXYGENASE DOMAIN CONTAINING 1"/>
    <property type="match status" value="1"/>
</dbReference>
<keyword evidence="5" id="KW-1185">Reference proteome</keyword>
<evidence type="ECO:0000256" key="1">
    <source>
        <dbReference type="ARBA" id="ARBA00022723"/>
    </source>
</evidence>
<evidence type="ECO:0000256" key="2">
    <source>
        <dbReference type="ARBA" id="ARBA00023004"/>
    </source>
</evidence>
<evidence type="ECO:0008006" key="6">
    <source>
        <dbReference type="Google" id="ProtNLM"/>
    </source>
</evidence>
<feature type="region of interest" description="Disordered" evidence="3">
    <location>
        <begin position="250"/>
        <end position="270"/>
    </location>
</feature>
<evidence type="ECO:0000313" key="5">
    <source>
        <dbReference type="Proteomes" id="UP000070058"/>
    </source>
</evidence>
<dbReference type="GO" id="GO:0005506">
    <property type="term" value="F:iron ion binding"/>
    <property type="evidence" value="ECO:0007669"/>
    <property type="project" value="UniProtKB-ARBA"/>
</dbReference>
<proteinExistence type="predicted"/>
<sequence length="270" mass="30238">MLEQYHRDGYVIVRQFYKPEEVAEIRELFDKMHADGGVPGHYEVGKLPGAEGDAGIPNDPLAAYPRVTHPHRFNARARYYLIHPRVRMYLEKLFGGKEPVATQSMYFFKAPGSRGQGMHQDNYYLLVEPGTCMGAWAAIDDSDAENGGLMVVPNTQKLELICPDKADRKESFTGQKIPMQKGMMRPIYAEMKAGDMLFFNGNVIHGSGPNRSKTRFRRSWICHYAEGDLRKISQGYNPLVRMDGTDFEVEGQASGTGPCGSESGWLGAVH</sequence>
<gene>
    <name evidence="4" type="ORF">AXK11_00110</name>
</gene>
<dbReference type="InterPro" id="IPR008775">
    <property type="entry name" value="Phytyl_CoA_dOase-like"/>
</dbReference>
<dbReference type="STRING" id="1548207.AXK11_00110"/>
<evidence type="ECO:0000256" key="3">
    <source>
        <dbReference type="SAM" id="MobiDB-lite"/>
    </source>
</evidence>
<keyword evidence="2" id="KW-0408">Iron</keyword>
<keyword evidence="1" id="KW-0479">Metal-binding</keyword>
<dbReference type="Pfam" id="PF05721">
    <property type="entry name" value="PhyH"/>
    <property type="match status" value="1"/>
</dbReference>
<dbReference type="AlphaFoldDB" id="A0A139STJ1"/>